<evidence type="ECO:0000313" key="2">
    <source>
        <dbReference type="EMBL" id="MDQ0910693.1"/>
    </source>
</evidence>
<feature type="compositionally biased region" description="Basic and acidic residues" evidence="1">
    <location>
        <begin position="521"/>
        <end position="545"/>
    </location>
</feature>
<evidence type="ECO:0000256" key="1">
    <source>
        <dbReference type="SAM" id="MobiDB-lite"/>
    </source>
</evidence>
<dbReference type="Proteomes" id="UP001234216">
    <property type="component" value="Unassembled WGS sequence"/>
</dbReference>
<dbReference type="EMBL" id="JAUSZV010000005">
    <property type="protein sequence ID" value="MDQ0910693.1"/>
    <property type="molecule type" value="Genomic_DNA"/>
</dbReference>
<proteinExistence type="predicted"/>
<sequence length="592" mass="65424">MSTEGPGGRLEALPREGNQSSPIECVTFPGWGPLYVMTGLFDGPYRGCGVGGLRELVASFVVPGSAGVAVRTRLKELTPADEKVLALVGAHLGSLASRDLKVRCGQGLEHSADTWAVRKRALTAVSSSRWAGSLTKATHEQWALARRCQLVHIRSLEAGIRMLAHRLSLPVGAKGSKNTPGGYRSTREWHAKARRLHVLEDRLEHARADWEAGIVRVVRGGKRLARTRHHLPAAQLTEDQWRRRWEAERWFVQADGESGKRFGNETIRVSPDGEVSIRLPAPLAHLANAPHGRYVLTASVRFPHRGQEWADRVAANRAVAYRIHLDVARGRWYVTAAWQIPASHTVPPAAALAHGVIGVDMNSDHLAAWRLDTHGNPTGNPRRFAFDLTGTADHRDAQVRHALTRLLHWARTCGVKAIAVEDLDFTAKKTREKHGRRKRFRQLISGMPTGRLRARLTSMADQTGIAIIAVDPAYTSRWGAQHWQKPLTGKNRKTTRHDAAAVAIGRRAQGHPIRRRTTPPPHDRSDRAGHRTVQADRHAPGREGPRPPLPGPRTRSVPPDRGAKAGDQNAQHRPGRSAEHESWQQDSLPLSL</sequence>
<comment type="caution">
    <text evidence="2">The sequence shown here is derived from an EMBL/GenBank/DDBJ whole genome shotgun (WGS) entry which is preliminary data.</text>
</comment>
<dbReference type="AlphaFoldDB" id="A0AAW8FL84"/>
<feature type="compositionally biased region" description="Basic residues" evidence="1">
    <location>
        <begin position="508"/>
        <end position="517"/>
    </location>
</feature>
<evidence type="ECO:0000313" key="3">
    <source>
        <dbReference type="Proteomes" id="UP001234216"/>
    </source>
</evidence>
<organism evidence="2 3">
    <name type="scientific">Streptomyces canus</name>
    <dbReference type="NCBI Taxonomy" id="58343"/>
    <lineage>
        <taxon>Bacteria</taxon>
        <taxon>Bacillati</taxon>
        <taxon>Actinomycetota</taxon>
        <taxon>Actinomycetes</taxon>
        <taxon>Kitasatosporales</taxon>
        <taxon>Streptomycetaceae</taxon>
        <taxon>Streptomyces</taxon>
        <taxon>Streptomyces aurantiacus group</taxon>
    </lineage>
</organism>
<accession>A0AAW8FL84</accession>
<feature type="region of interest" description="Disordered" evidence="1">
    <location>
        <begin position="503"/>
        <end position="592"/>
    </location>
</feature>
<name>A0AAW8FL84_9ACTN</name>
<reference evidence="2" key="1">
    <citation type="submission" date="2023-07" db="EMBL/GenBank/DDBJ databases">
        <title>Comparative genomics of wheat-associated soil bacteria to identify genetic determinants of phenazine resistance.</title>
        <authorList>
            <person name="Mouncey N."/>
        </authorList>
    </citation>
    <scope>NUCLEOTIDE SEQUENCE</scope>
    <source>
        <strain evidence="2">V4I22</strain>
    </source>
</reference>
<protein>
    <submittedName>
        <fullName evidence="2">IS605 OrfB family transposase</fullName>
    </submittedName>
</protein>
<gene>
    <name evidence="2" type="ORF">QFZ22_006678</name>
</gene>